<feature type="domain" description="NlpC/P60" evidence="8">
    <location>
        <begin position="504"/>
        <end position="642"/>
    </location>
</feature>
<feature type="signal peptide" evidence="7">
    <location>
        <begin position="1"/>
        <end position="32"/>
    </location>
</feature>
<sequence length="642" mass="68025">MAQTTLNRARLRTVLATALCLATLTAFQPVVATAVPETPAATATGLVGDITRTESEMDRLALEIGGLHEGVNKALVDLHDAQATAEQARQAVITARAELDETQAKIEEAQARLDEISRAAYRRTTTPTAVATLAGEEASENSLDRRTYLRTHAEKQRAAIEKLDQLRTEQANRESQLRLARDLAEQRETRALTRESDARAAIETNNAQIAVLTAERDRLATERDAAQEQLNDARNEIAAGNAAQQDAEEYRAAEAARKEAEDTAATDAEAAAEAQRIAEEETAAAETARLEAEAAAAVAAAAEEAAQAARGAEEQLREQEAAAEAAARAVETAQAEAAAQAAQAERERQEQQEREDRERREAEAAAAEEAVREARAAAQRAEEEARLRAEAQQQAEQEAAERAREQEQTQAFRDAATAAAVAAAAAVIAESQPDHTTLENPYPAVADEETAPADIAAVQNPEGLAGDTADAETSADVTTAPVIDTIEEVTEQAAGEVAAIGDRAAQIEAVIARAESQLGMPYAWGGGNANGPTQGIRDGGVADSFGDFNKVGFDCSGLVLYAFAGAGIALPHYTGYQYNHGTKVDPGQMQRGDLIFYGPGGGNHVAIYLGDGRMIEAPNSGSVVQQAPVRWSGMSDHAVRLI</sequence>
<evidence type="ECO:0000256" key="7">
    <source>
        <dbReference type="SAM" id="SignalP"/>
    </source>
</evidence>
<reference evidence="9 10" key="1">
    <citation type="submission" date="2022-08" db="EMBL/GenBank/DDBJ databases">
        <title>YIM 101645 draft genome.</title>
        <authorList>
            <person name="Chen X."/>
        </authorList>
    </citation>
    <scope>NUCLEOTIDE SEQUENCE [LARGE SCALE GENOMIC DNA]</scope>
    <source>
        <strain evidence="9 10">YIM 101645</strain>
    </source>
</reference>
<organism evidence="9 10">
    <name type="scientific">Corynebacterium lemuris</name>
    <dbReference type="NCBI Taxonomy" id="1859292"/>
    <lineage>
        <taxon>Bacteria</taxon>
        <taxon>Bacillati</taxon>
        <taxon>Actinomycetota</taxon>
        <taxon>Actinomycetes</taxon>
        <taxon>Mycobacteriales</taxon>
        <taxon>Corynebacteriaceae</taxon>
        <taxon>Corynebacterium</taxon>
    </lineage>
</organism>
<dbReference type="Gene3D" id="3.90.1720.10">
    <property type="entry name" value="endopeptidase domain like (from Nostoc punctiforme)"/>
    <property type="match status" value="1"/>
</dbReference>
<dbReference type="PROSITE" id="PS51935">
    <property type="entry name" value="NLPC_P60"/>
    <property type="match status" value="1"/>
</dbReference>
<feature type="compositionally biased region" description="Low complexity" evidence="6">
    <location>
        <begin position="263"/>
        <end position="275"/>
    </location>
</feature>
<evidence type="ECO:0000256" key="2">
    <source>
        <dbReference type="ARBA" id="ARBA00022670"/>
    </source>
</evidence>
<feature type="compositionally biased region" description="Basic and acidic residues" evidence="6">
    <location>
        <begin position="344"/>
        <end position="389"/>
    </location>
</feature>
<dbReference type="InterPro" id="IPR038765">
    <property type="entry name" value="Papain-like_cys_pep_sf"/>
</dbReference>
<keyword evidence="10" id="KW-1185">Reference proteome</keyword>
<feature type="chain" id="PRO_5047332917" evidence="7">
    <location>
        <begin position="33"/>
        <end position="642"/>
    </location>
</feature>
<keyword evidence="7" id="KW-0732">Signal</keyword>
<keyword evidence="4" id="KW-0788">Thiol protease</keyword>
<dbReference type="NCBIfam" id="NF046048">
    <property type="entry name" value="NlpC_P60_DIP1281"/>
    <property type="match status" value="1"/>
</dbReference>
<keyword evidence="5" id="KW-0175">Coiled coil</keyword>
<dbReference type="PANTHER" id="PTHR47359:SF3">
    <property type="entry name" value="NLP_P60 DOMAIN-CONTAINING PROTEIN-RELATED"/>
    <property type="match status" value="1"/>
</dbReference>
<feature type="compositionally biased region" description="Basic and acidic residues" evidence="6">
    <location>
        <begin position="248"/>
        <end position="261"/>
    </location>
</feature>
<feature type="region of interest" description="Disordered" evidence="6">
    <location>
        <begin position="309"/>
        <end position="412"/>
    </location>
</feature>
<evidence type="ECO:0000256" key="5">
    <source>
        <dbReference type="SAM" id="Coils"/>
    </source>
</evidence>
<comment type="similarity">
    <text evidence="1">Belongs to the peptidase C40 family.</text>
</comment>
<dbReference type="Pfam" id="PF00877">
    <property type="entry name" value="NLPC_P60"/>
    <property type="match status" value="1"/>
</dbReference>
<dbReference type="EMBL" id="JANWTC010000004">
    <property type="protein sequence ID" value="MCS5479506.1"/>
    <property type="molecule type" value="Genomic_DNA"/>
</dbReference>
<evidence type="ECO:0000313" key="9">
    <source>
        <dbReference type="EMBL" id="MCS5479506.1"/>
    </source>
</evidence>
<protein>
    <submittedName>
        <fullName evidence="9">NlpC/P60 family protein</fullName>
    </submittedName>
</protein>
<evidence type="ECO:0000313" key="10">
    <source>
        <dbReference type="Proteomes" id="UP001205965"/>
    </source>
</evidence>
<evidence type="ECO:0000259" key="8">
    <source>
        <dbReference type="PROSITE" id="PS51935"/>
    </source>
</evidence>
<dbReference type="SUPFAM" id="SSF54001">
    <property type="entry name" value="Cysteine proteinases"/>
    <property type="match status" value="1"/>
</dbReference>
<evidence type="ECO:0000256" key="3">
    <source>
        <dbReference type="ARBA" id="ARBA00022801"/>
    </source>
</evidence>
<feature type="coiled-coil region" evidence="5">
    <location>
        <begin position="71"/>
        <end position="119"/>
    </location>
</feature>
<keyword evidence="3" id="KW-0378">Hydrolase</keyword>
<dbReference type="Proteomes" id="UP001205965">
    <property type="component" value="Unassembled WGS sequence"/>
</dbReference>
<feature type="compositionally biased region" description="Low complexity" evidence="6">
    <location>
        <begin position="322"/>
        <end position="343"/>
    </location>
</feature>
<keyword evidence="2" id="KW-0645">Protease</keyword>
<evidence type="ECO:0000256" key="1">
    <source>
        <dbReference type="ARBA" id="ARBA00007074"/>
    </source>
</evidence>
<dbReference type="RefSeq" id="WP_259427558.1">
    <property type="nucleotide sequence ID" value="NZ_JANWTC010000004.1"/>
</dbReference>
<gene>
    <name evidence="9" type="ORF">NYP18_07535</name>
</gene>
<accession>A0ABT2FW94</accession>
<evidence type="ECO:0000256" key="4">
    <source>
        <dbReference type="ARBA" id="ARBA00022807"/>
    </source>
</evidence>
<dbReference type="InterPro" id="IPR051794">
    <property type="entry name" value="PG_Endopeptidase_C40"/>
</dbReference>
<proteinExistence type="inferred from homology"/>
<dbReference type="InterPro" id="IPR000064">
    <property type="entry name" value="NLP_P60_dom"/>
</dbReference>
<evidence type="ECO:0000256" key="6">
    <source>
        <dbReference type="SAM" id="MobiDB-lite"/>
    </source>
</evidence>
<feature type="region of interest" description="Disordered" evidence="6">
    <location>
        <begin position="239"/>
        <end position="289"/>
    </location>
</feature>
<feature type="compositionally biased region" description="Basic and acidic residues" evidence="6">
    <location>
        <begin position="311"/>
        <end position="320"/>
    </location>
</feature>
<name>A0ABT2FW94_9CORY</name>
<dbReference type="PANTHER" id="PTHR47359">
    <property type="entry name" value="PEPTIDOGLYCAN DL-ENDOPEPTIDASE CWLO"/>
    <property type="match status" value="1"/>
</dbReference>
<comment type="caution">
    <text evidence="9">The sequence shown here is derived from an EMBL/GenBank/DDBJ whole genome shotgun (WGS) entry which is preliminary data.</text>
</comment>